<accession>A0A7S2WMA8</accession>
<dbReference type="InterPro" id="IPR019179">
    <property type="entry name" value="CC149"/>
</dbReference>
<gene>
    <name evidence="3" type="ORF">QSP1433_LOCUS12337</name>
</gene>
<evidence type="ECO:0000256" key="1">
    <source>
        <dbReference type="SAM" id="Coils"/>
    </source>
</evidence>
<protein>
    <submittedName>
        <fullName evidence="3">Uncharacterized protein</fullName>
    </submittedName>
</protein>
<keyword evidence="1" id="KW-0175">Coiled coil</keyword>
<reference evidence="3" key="1">
    <citation type="submission" date="2021-01" db="EMBL/GenBank/DDBJ databases">
        <authorList>
            <person name="Corre E."/>
            <person name="Pelletier E."/>
            <person name="Niang G."/>
            <person name="Scheremetjew M."/>
            <person name="Finn R."/>
            <person name="Kale V."/>
            <person name="Holt S."/>
            <person name="Cochrane G."/>
            <person name="Meng A."/>
            <person name="Brown T."/>
            <person name="Cohen L."/>
        </authorList>
    </citation>
    <scope>NUCLEOTIDE SEQUENCE</scope>
    <source>
        <strain evidence="3">NY070348D</strain>
    </source>
</reference>
<feature type="region of interest" description="Disordered" evidence="2">
    <location>
        <begin position="510"/>
        <end position="529"/>
    </location>
</feature>
<dbReference type="EMBL" id="HBHK01019510">
    <property type="protein sequence ID" value="CAD9695009.1"/>
    <property type="molecule type" value="Transcribed_RNA"/>
</dbReference>
<organism evidence="3">
    <name type="scientific">Mucochytrium quahogii</name>
    <dbReference type="NCBI Taxonomy" id="96639"/>
    <lineage>
        <taxon>Eukaryota</taxon>
        <taxon>Sar</taxon>
        <taxon>Stramenopiles</taxon>
        <taxon>Bigyra</taxon>
        <taxon>Labyrinthulomycetes</taxon>
        <taxon>Thraustochytrida</taxon>
        <taxon>Thraustochytriidae</taxon>
        <taxon>Mucochytrium</taxon>
    </lineage>
</organism>
<name>A0A7S2WMA8_9STRA</name>
<sequence>METASRETVLGAHPLVDSAFGPMPPHIEDDYGKFEVFEGRSEGGKPTIEVSMDDFLQGITTQQVEGDTRKVKSVGEYIFSKQDGQRGNEATKEGGFWTSRFASVTKRLSRKRGSSAASAGTERQGLLNQQLKKMSLERLTGDPGMLCVKLGGEMLGTVDDSEYIRLRWWSFDPLVEGSLQRLKSHSIGYYDPTALDVGRTIRVEARTTFASRQEKFVREFGPVELSRSTQLRVRAMLKKKEEKTFHVKVDSEDCILRVGQEGFVFAEENSGVLYQFTPQAEISVLGDCEYPNRFHISENDTVKLSVELFDSDERNVVMLVLMDAFSKDISFAYNQGGDVQSEGSVHTDDGVDTESEVGKSCENSELVETLRREAVYKDSLIKQLRAQLSEADASLKKGSSTAVIETGKYLAQIHGLETELGDLNTCKRTLEDECSGLTKRVRELETLFAEEKEHSASLLSQLDAKMDEISQLTTDLHGIKLERDCHTSELCKMKEALEAAEIENQTLSNALHQSKHEASSMQNKLQSLEESNSHLRTTKNAMVAKTQSLTKDVGRIIQVSGANDLEHVQELLDENRRLTAQLRAREAEKFDLMQENASLRMAQEGPKEQAGLFTKLTKMDETSGEPAAIEHVRTKFMSFKANVTNKTLNQEKQIAQLRQLANSLVETCNEKDEQIREQRFANKMLAKEIHNLEKEVVKWQR</sequence>
<evidence type="ECO:0000313" key="3">
    <source>
        <dbReference type="EMBL" id="CAD9695009.1"/>
    </source>
</evidence>
<feature type="coiled-coil region" evidence="1">
    <location>
        <begin position="654"/>
        <end position="695"/>
    </location>
</feature>
<proteinExistence type="predicted"/>
<evidence type="ECO:0000256" key="2">
    <source>
        <dbReference type="SAM" id="MobiDB-lite"/>
    </source>
</evidence>
<feature type="compositionally biased region" description="Polar residues" evidence="2">
    <location>
        <begin position="519"/>
        <end position="529"/>
    </location>
</feature>
<dbReference type="Pfam" id="PF09789">
    <property type="entry name" value="CC149"/>
    <property type="match status" value="1"/>
</dbReference>
<dbReference type="AlphaFoldDB" id="A0A7S2WMA8"/>